<comment type="cofactor">
    <cofactor evidence="1">
        <name>Fe cation</name>
        <dbReference type="ChEBI" id="CHEBI:24875"/>
    </cofactor>
</comment>
<keyword evidence="14" id="KW-1185">Reference proteome</keyword>
<dbReference type="SUPFAM" id="SSF54719">
    <property type="entry name" value="Fe,Mn superoxide dismutase (SOD), C-terminal domain"/>
    <property type="match status" value="1"/>
</dbReference>
<evidence type="ECO:0000256" key="3">
    <source>
        <dbReference type="ARBA" id="ARBA00008714"/>
    </source>
</evidence>
<dbReference type="InterPro" id="IPR019832">
    <property type="entry name" value="Mn/Fe_SOD_C"/>
</dbReference>
<keyword evidence="5" id="KW-0150">Chloroplast</keyword>
<evidence type="ECO:0000259" key="13">
    <source>
        <dbReference type="Pfam" id="PF02777"/>
    </source>
</evidence>
<evidence type="ECO:0000256" key="10">
    <source>
        <dbReference type="ARBA" id="ARBA00049204"/>
    </source>
</evidence>
<accession>A0A6J1FPG6</accession>
<dbReference type="PANTHER" id="PTHR42769">
    <property type="entry name" value="SUPEROXIDE DISMUTASE"/>
    <property type="match status" value="1"/>
</dbReference>
<dbReference type="Proteomes" id="UP000504609">
    <property type="component" value="Unplaced"/>
</dbReference>
<evidence type="ECO:0000256" key="11">
    <source>
        <dbReference type="SAM" id="MobiDB-lite"/>
    </source>
</evidence>
<reference evidence="15" key="1">
    <citation type="submission" date="2025-08" db="UniProtKB">
        <authorList>
            <consortium name="RefSeq"/>
        </authorList>
    </citation>
    <scope>IDENTIFICATION</scope>
    <source>
        <tissue evidence="15">Young leaves</tissue>
    </source>
</reference>
<dbReference type="InterPro" id="IPR019833">
    <property type="entry name" value="Mn/Fe_SOD_BS"/>
</dbReference>
<comment type="similarity">
    <text evidence="3">Belongs to the iron/manganese superoxide dismutase family.</text>
</comment>
<evidence type="ECO:0000256" key="2">
    <source>
        <dbReference type="ARBA" id="ARBA00004229"/>
    </source>
</evidence>
<dbReference type="InterPro" id="IPR001189">
    <property type="entry name" value="Mn/Fe_SOD"/>
</dbReference>
<feature type="region of interest" description="Disordered" evidence="11">
    <location>
        <begin position="267"/>
        <end position="296"/>
    </location>
</feature>
<dbReference type="SUPFAM" id="SSF46609">
    <property type="entry name" value="Fe,Mn superoxide dismutase (SOD), N-terminal domain"/>
    <property type="match status" value="1"/>
</dbReference>
<keyword evidence="7" id="KW-0479">Metal-binding</keyword>
<evidence type="ECO:0000256" key="5">
    <source>
        <dbReference type="ARBA" id="ARBA00022528"/>
    </source>
</evidence>
<evidence type="ECO:0000313" key="15">
    <source>
        <dbReference type="RefSeq" id="XP_022941794.1"/>
    </source>
</evidence>
<dbReference type="Gene3D" id="3.55.40.20">
    <property type="entry name" value="Iron/manganese superoxide dismutase, C-terminal domain"/>
    <property type="match status" value="1"/>
</dbReference>
<dbReference type="Pfam" id="PF02777">
    <property type="entry name" value="Sod_Fe_C"/>
    <property type="match status" value="1"/>
</dbReference>
<evidence type="ECO:0000256" key="4">
    <source>
        <dbReference type="ARBA" id="ARBA00012682"/>
    </source>
</evidence>
<proteinExistence type="inferred from homology"/>
<dbReference type="Pfam" id="PF00081">
    <property type="entry name" value="Sod_Fe_N"/>
    <property type="match status" value="1"/>
</dbReference>
<dbReference type="FunFam" id="1.10.287.990:FF:000002">
    <property type="entry name" value="Superoxide dismutase"/>
    <property type="match status" value="1"/>
</dbReference>
<dbReference type="GO" id="GO:0042644">
    <property type="term" value="C:chloroplast nucleoid"/>
    <property type="evidence" value="ECO:0007669"/>
    <property type="project" value="TreeGrafter"/>
</dbReference>
<evidence type="ECO:0000259" key="12">
    <source>
        <dbReference type="Pfam" id="PF00081"/>
    </source>
</evidence>
<feature type="domain" description="Manganese/iron superoxide dismutase N-terminal" evidence="12">
    <location>
        <begin position="54"/>
        <end position="138"/>
    </location>
</feature>
<evidence type="ECO:0000256" key="1">
    <source>
        <dbReference type="ARBA" id="ARBA00001962"/>
    </source>
</evidence>
<dbReference type="RefSeq" id="XP_022941794.1">
    <property type="nucleotide sequence ID" value="XM_023086026.1"/>
</dbReference>
<dbReference type="FunFam" id="3.55.40.20:FF:000005">
    <property type="entry name" value="Superoxide dismutase"/>
    <property type="match status" value="1"/>
</dbReference>
<keyword evidence="8" id="KW-0560">Oxidoreductase</keyword>
<name>A0A6J1FPG6_CUCMO</name>
<dbReference type="InterPro" id="IPR036324">
    <property type="entry name" value="Mn/Fe_SOD_N_sf"/>
</dbReference>
<evidence type="ECO:0000256" key="6">
    <source>
        <dbReference type="ARBA" id="ARBA00022640"/>
    </source>
</evidence>
<sequence>MASSIALSPSTVPGQNQLLRSSFHGSALPPSAISLTSNKQIHHVSKTCLKITAKFDLKPPPYPLDALEPHMSRSTLEYHWGKHHRAYVDNLNRQIEGTELDELSLEDIILKTYNKGDLLPQFNNAAQIWNHDFLWESIKPGGGGKPTGELLELIERDFDSFEKFLEEFKSAAATQFGSGWAWLAYKDNTIGHPRPSEKDRKLVILKSPNAVNPLVWDYAPILTIDVWEHAYYLDFQNRRPDYISTFISNLISWEAADLRLQKAKVEAAEKAKEKEKKKTEDSDTDSSSSESDSDSE</sequence>
<evidence type="ECO:0000256" key="8">
    <source>
        <dbReference type="ARBA" id="ARBA00023002"/>
    </source>
</evidence>
<feature type="domain" description="Manganese/iron superoxide dismutase C-terminal" evidence="13">
    <location>
        <begin position="146"/>
        <end position="257"/>
    </location>
</feature>
<dbReference type="PROSITE" id="PS00088">
    <property type="entry name" value="SOD_MN"/>
    <property type="match status" value="1"/>
</dbReference>
<dbReference type="EC" id="1.15.1.1" evidence="4"/>
<gene>
    <name evidence="15" type="primary">LOC111447054</name>
</gene>
<evidence type="ECO:0000256" key="9">
    <source>
        <dbReference type="ARBA" id="ARBA00023004"/>
    </source>
</evidence>
<protein>
    <recommendedName>
        <fullName evidence="4">superoxide dismutase</fullName>
        <ecNumber evidence="4">1.15.1.1</ecNumber>
    </recommendedName>
</protein>
<keyword evidence="6" id="KW-0934">Plastid</keyword>
<dbReference type="Gene3D" id="1.10.287.990">
    <property type="entry name" value="Fe,Mn superoxide dismutase (SOD) domain"/>
    <property type="match status" value="1"/>
</dbReference>
<evidence type="ECO:0000313" key="14">
    <source>
        <dbReference type="Proteomes" id="UP000504609"/>
    </source>
</evidence>
<comment type="catalytic activity">
    <reaction evidence="10">
        <text>2 superoxide + 2 H(+) = H2O2 + O2</text>
        <dbReference type="Rhea" id="RHEA:20696"/>
        <dbReference type="ChEBI" id="CHEBI:15378"/>
        <dbReference type="ChEBI" id="CHEBI:15379"/>
        <dbReference type="ChEBI" id="CHEBI:16240"/>
        <dbReference type="ChEBI" id="CHEBI:18421"/>
        <dbReference type="EC" id="1.15.1.1"/>
    </reaction>
</comment>
<dbReference type="GO" id="GO:0004784">
    <property type="term" value="F:superoxide dismutase activity"/>
    <property type="evidence" value="ECO:0007669"/>
    <property type="project" value="UniProtKB-EC"/>
</dbReference>
<organism evidence="14 15">
    <name type="scientific">Cucurbita moschata</name>
    <name type="common">Winter crookneck squash</name>
    <name type="synonym">Cucurbita pepo var. moschata</name>
    <dbReference type="NCBI Taxonomy" id="3662"/>
    <lineage>
        <taxon>Eukaryota</taxon>
        <taxon>Viridiplantae</taxon>
        <taxon>Streptophyta</taxon>
        <taxon>Embryophyta</taxon>
        <taxon>Tracheophyta</taxon>
        <taxon>Spermatophyta</taxon>
        <taxon>Magnoliopsida</taxon>
        <taxon>eudicotyledons</taxon>
        <taxon>Gunneridae</taxon>
        <taxon>Pentapetalae</taxon>
        <taxon>rosids</taxon>
        <taxon>fabids</taxon>
        <taxon>Cucurbitales</taxon>
        <taxon>Cucurbitaceae</taxon>
        <taxon>Cucurbiteae</taxon>
        <taxon>Cucurbita</taxon>
    </lineage>
</organism>
<feature type="compositionally biased region" description="Basic and acidic residues" evidence="11">
    <location>
        <begin position="267"/>
        <end position="281"/>
    </location>
</feature>
<dbReference type="GO" id="GO:0046872">
    <property type="term" value="F:metal ion binding"/>
    <property type="evidence" value="ECO:0007669"/>
    <property type="project" value="UniProtKB-KW"/>
</dbReference>
<dbReference type="GO" id="GO:0009416">
    <property type="term" value="P:response to light stimulus"/>
    <property type="evidence" value="ECO:0007669"/>
    <property type="project" value="UniProtKB-ARBA"/>
</dbReference>
<dbReference type="InterPro" id="IPR019831">
    <property type="entry name" value="Mn/Fe_SOD_N"/>
</dbReference>
<dbReference type="PRINTS" id="PR01703">
    <property type="entry name" value="MNSODISMTASE"/>
</dbReference>
<evidence type="ECO:0000256" key="7">
    <source>
        <dbReference type="ARBA" id="ARBA00022723"/>
    </source>
</evidence>
<dbReference type="KEGG" id="cmos:111447054"/>
<dbReference type="GeneID" id="111447054"/>
<dbReference type="InterPro" id="IPR036314">
    <property type="entry name" value="SOD_C_sf"/>
</dbReference>
<comment type="subcellular location">
    <subcellularLocation>
        <location evidence="2">Plastid</location>
        <location evidence="2">Chloroplast</location>
    </subcellularLocation>
</comment>
<dbReference type="AlphaFoldDB" id="A0A6J1FPG6"/>
<dbReference type="PANTHER" id="PTHR42769:SF3">
    <property type="entry name" value="SUPEROXIDE DISMUTASE [FE] 2, CHLOROPLASTIC"/>
    <property type="match status" value="1"/>
</dbReference>
<keyword evidence="9" id="KW-0408">Iron</keyword>